<evidence type="ECO:0000313" key="2">
    <source>
        <dbReference type="EMBL" id="MFE8704185.1"/>
    </source>
</evidence>
<evidence type="ECO:0000313" key="3">
    <source>
        <dbReference type="Proteomes" id="UP001601059"/>
    </source>
</evidence>
<comment type="caution">
    <text evidence="2">The sequence shown here is derived from an EMBL/GenBank/DDBJ whole genome shotgun (WGS) entry which is preliminary data.</text>
</comment>
<accession>A0ABW6KIW1</accession>
<dbReference type="Gene3D" id="3.40.630.30">
    <property type="match status" value="1"/>
</dbReference>
<dbReference type="CDD" id="cd04301">
    <property type="entry name" value="NAT_SF"/>
    <property type="match status" value="1"/>
</dbReference>
<dbReference type="InterPro" id="IPR016181">
    <property type="entry name" value="Acyl_CoA_acyltransferase"/>
</dbReference>
<dbReference type="SUPFAM" id="SSF55729">
    <property type="entry name" value="Acyl-CoA N-acyltransferases (Nat)"/>
    <property type="match status" value="1"/>
</dbReference>
<protein>
    <submittedName>
        <fullName evidence="2">GNAT family N-acetyltransferase</fullName>
        <ecNumber evidence="2">2.3.-.-</ecNumber>
    </submittedName>
</protein>
<gene>
    <name evidence="2" type="ORF">ACFYKX_26825</name>
</gene>
<dbReference type="Pfam" id="PF13302">
    <property type="entry name" value="Acetyltransf_3"/>
    <property type="match status" value="1"/>
</dbReference>
<reference evidence="2 3" key="1">
    <citation type="submission" date="2024-08" db="EMBL/GenBank/DDBJ databases">
        <title>Two novel Cytobacillus novel species.</title>
        <authorList>
            <person name="Liu G."/>
        </authorList>
    </citation>
    <scope>NUCLEOTIDE SEQUENCE [LARGE SCALE GENOMIC DNA]</scope>
    <source>
        <strain evidence="2 3">FJAT-54145</strain>
    </source>
</reference>
<dbReference type="InterPro" id="IPR000182">
    <property type="entry name" value="GNAT_dom"/>
</dbReference>
<proteinExistence type="predicted"/>
<dbReference type="Proteomes" id="UP001601059">
    <property type="component" value="Unassembled WGS sequence"/>
</dbReference>
<dbReference type="RefSeq" id="WP_389365343.1">
    <property type="nucleotide sequence ID" value="NZ_JBIACK010000027.1"/>
</dbReference>
<keyword evidence="2" id="KW-0012">Acyltransferase</keyword>
<dbReference type="PANTHER" id="PTHR43415:SF5">
    <property type="entry name" value="ACETYLTRANSFERASE"/>
    <property type="match status" value="1"/>
</dbReference>
<name>A0ABW6KIW1_9BACI</name>
<organism evidence="2 3">
    <name type="scientific">Cytobacillus spartinae</name>
    <dbReference type="NCBI Taxonomy" id="3299023"/>
    <lineage>
        <taxon>Bacteria</taxon>
        <taxon>Bacillati</taxon>
        <taxon>Bacillota</taxon>
        <taxon>Bacilli</taxon>
        <taxon>Bacillales</taxon>
        <taxon>Bacillaceae</taxon>
        <taxon>Cytobacillus</taxon>
    </lineage>
</organism>
<dbReference type="PROSITE" id="PS51186">
    <property type="entry name" value="GNAT"/>
    <property type="match status" value="1"/>
</dbReference>
<feature type="domain" description="N-acetyltransferase" evidence="1">
    <location>
        <begin position="2"/>
        <end position="166"/>
    </location>
</feature>
<sequence length="179" mass="20761">MINLQYFERSDFKQLIDWIESPEFLLQWAGPFFEFPLTEEQLEVYIEGTNQDNSSSYVYKVVDLNTGETIGHISLAQIDRRNKSARIGKVLVGSKSVRGQGIGQKMLEEILNIAFGKLNLHRVSLGVFDFNHSAIACYERVGFIKEGLLRDSRKMGNEYWSLWEMSILEDEWLCKKQKI</sequence>
<dbReference type="GO" id="GO:0016746">
    <property type="term" value="F:acyltransferase activity"/>
    <property type="evidence" value="ECO:0007669"/>
    <property type="project" value="UniProtKB-KW"/>
</dbReference>
<keyword evidence="3" id="KW-1185">Reference proteome</keyword>
<dbReference type="PANTHER" id="PTHR43415">
    <property type="entry name" value="SPERMIDINE N(1)-ACETYLTRANSFERASE"/>
    <property type="match status" value="1"/>
</dbReference>
<dbReference type="EC" id="2.3.-.-" evidence="2"/>
<evidence type="ECO:0000259" key="1">
    <source>
        <dbReference type="PROSITE" id="PS51186"/>
    </source>
</evidence>
<dbReference type="EMBL" id="JBIACK010000027">
    <property type="protein sequence ID" value="MFE8704185.1"/>
    <property type="molecule type" value="Genomic_DNA"/>
</dbReference>
<keyword evidence="2" id="KW-0808">Transferase</keyword>